<evidence type="ECO:0000256" key="1">
    <source>
        <dbReference type="SAM" id="MobiDB-lite"/>
    </source>
</evidence>
<dbReference type="RefSeq" id="XP_007750265.1">
    <property type="nucleotide sequence ID" value="XM_007752075.1"/>
</dbReference>
<name>W9WYY8_9EURO</name>
<feature type="region of interest" description="Disordered" evidence="1">
    <location>
        <begin position="41"/>
        <end position="60"/>
    </location>
</feature>
<organism evidence="2 3">
    <name type="scientific">Cladophialophora psammophila CBS 110553</name>
    <dbReference type="NCBI Taxonomy" id="1182543"/>
    <lineage>
        <taxon>Eukaryota</taxon>
        <taxon>Fungi</taxon>
        <taxon>Dikarya</taxon>
        <taxon>Ascomycota</taxon>
        <taxon>Pezizomycotina</taxon>
        <taxon>Eurotiomycetes</taxon>
        <taxon>Chaetothyriomycetidae</taxon>
        <taxon>Chaetothyriales</taxon>
        <taxon>Herpotrichiellaceae</taxon>
        <taxon>Cladophialophora</taxon>
    </lineage>
</organism>
<dbReference type="HOGENOM" id="CLU_2941545_0_0_1"/>
<keyword evidence="3" id="KW-1185">Reference proteome</keyword>
<sequence>MPTTPRTRSTRPTALWTSAVRTPPRLPKRLATTPVAQVAFISRRPPSPSTTSPETCARTS</sequence>
<proteinExistence type="predicted"/>
<accession>W9WYY8</accession>
<evidence type="ECO:0000313" key="2">
    <source>
        <dbReference type="EMBL" id="EXJ63454.1"/>
    </source>
</evidence>
<protein>
    <submittedName>
        <fullName evidence="2">Uncharacterized protein</fullName>
    </submittedName>
</protein>
<evidence type="ECO:0000313" key="3">
    <source>
        <dbReference type="Proteomes" id="UP000019471"/>
    </source>
</evidence>
<dbReference type="AlphaFoldDB" id="W9WYY8"/>
<reference evidence="2 3" key="1">
    <citation type="submission" date="2013-03" db="EMBL/GenBank/DDBJ databases">
        <title>The Genome Sequence of Cladophialophora psammophila CBS 110553.</title>
        <authorList>
            <consortium name="The Broad Institute Genomics Platform"/>
            <person name="Cuomo C."/>
            <person name="de Hoog S."/>
            <person name="Gorbushina A."/>
            <person name="Walker B."/>
            <person name="Young S.K."/>
            <person name="Zeng Q."/>
            <person name="Gargeya S."/>
            <person name="Fitzgerald M."/>
            <person name="Haas B."/>
            <person name="Abouelleil A."/>
            <person name="Allen A.W."/>
            <person name="Alvarado L."/>
            <person name="Arachchi H.M."/>
            <person name="Berlin A.M."/>
            <person name="Chapman S.B."/>
            <person name="Gainer-Dewar J."/>
            <person name="Goldberg J."/>
            <person name="Griggs A."/>
            <person name="Gujja S."/>
            <person name="Hansen M."/>
            <person name="Howarth C."/>
            <person name="Imamovic A."/>
            <person name="Ireland A."/>
            <person name="Larimer J."/>
            <person name="McCowan C."/>
            <person name="Murphy C."/>
            <person name="Pearson M."/>
            <person name="Poon T.W."/>
            <person name="Priest M."/>
            <person name="Roberts A."/>
            <person name="Saif S."/>
            <person name="Shea T."/>
            <person name="Sisk P."/>
            <person name="Sykes S."/>
            <person name="Wortman J."/>
            <person name="Nusbaum C."/>
            <person name="Birren B."/>
        </authorList>
    </citation>
    <scope>NUCLEOTIDE SEQUENCE [LARGE SCALE GENOMIC DNA]</scope>
    <source>
        <strain evidence="2 3">CBS 110553</strain>
    </source>
</reference>
<comment type="caution">
    <text evidence="2">The sequence shown here is derived from an EMBL/GenBank/DDBJ whole genome shotgun (WGS) entry which is preliminary data.</text>
</comment>
<dbReference type="Proteomes" id="UP000019471">
    <property type="component" value="Unassembled WGS sequence"/>
</dbReference>
<dbReference type="EMBL" id="AMGX01000026">
    <property type="protein sequence ID" value="EXJ63454.1"/>
    <property type="molecule type" value="Genomic_DNA"/>
</dbReference>
<gene>
    <name evidence="2" type="ORF">A1O5_11503</name>
</gene>
<dbReference type="GeneID" id="19196192"/>